<dbReference type="InterPro" id="IPR039853">
    <property type="entry name" value="Pinin"/>
</dbReference>
<dbReference type="AlphaFoldDB" id="A0AAV9H847"/>
<keyword evidence="3" id="KW-0507">mRNA processing</keyword>
<feature type="domain" description="Pinin/SDK/MemA protein" evidence="10">
    <location>
        <begin position="119"/>
        <end position="234"/>
    </location>
</feature>
<comment type="similarity">
    <text evidence="2">Belongs to the pinin family.</text>
</comment>
<evidence type="ECO:0000313" key="11">
    <source>
        <dbReference type="EMBL" id="KAK4457189.1"/>
    </source>
</evidence>
<dbReference type="PANTHER" id="PTHR12707">
    <property type="entry name" value="PINN"/>
    <property type="match status" value="1"/>
</dbReference>
<feature type="region of interest" description="Disordered" evidence="9">
    <location>
        <begin position="273"/>
        <end position="334"/>
    </location>
</feature>
<dbReference type="GO" id="GO:0008380">
    <property type="term" value="P:RNA splicing"/>
    <property type="evidence" value="ECO:0007669"/>
    <property type="project" value="UniProtKB-KW"/>
</dbReference>
<dbReference type="InterPro" id="IPR006786">
    <property type="entry name" value="Pinin_SDK_MemA"/>
</dbReference>
<feature type="compositionally biased region" description="Polar residues" evidence="9">
    <location>
        <begin position="7"/>
        <end position="16"/>
    </location>
</feature>
<protein>
    <submittedName>
        <fullName evidence="11">Pinin/SDK/memA/ protein conserved region-domain-containing protein</fullName>
    </submittedName>
</protein>
<dbReference type="GO" id="GO:0006397">
    <property type="term" value="P:mRNA processing"/>
    <property type="evidence" value="ECO:0007669"/>
    <property type="project" value="UniProtKB-KW"/>
</dbReference>
<evidence type="ECO:0000313" key="12">
    <source>
        <dbReference type="Proteomes" id="UP001321749"/>
    </source>
</evidence>
<reference evidence="11" key="2">
    <citation type="submission" date="2023-06" db="EMBL/GenBank/DDBJ databases">
        <authorList>
            <consortium name="Lawrence Berkeley National Laboratory"/>
            <person name="Mondo S.J."/>
            <person name="Hensen N."/>
            <person name="Bonometti L."/>
            <person name="Westerberg I."/>
            <person name="Brannstrom I.O."/>
            <person name="Guillou S."/>
            <person name="Cros-Aarteil S."/>
            <person name="Calhoun S."/>
            <person name="Haridas S."/>
            <person name="Kuo A."/>
            <person name="Pangilinan J."/>
            <person name="Riley R."/>
            <person name="Labutti K."/>
            <person name="Andreopoulos B."/>
            <person name="Lipzen A."/>
            <person name="Chen C."/>
            <person name="Yanf M."/>
            <person name="Daum C."/>
            <person name="Ng V."/>
            <person name="Clum A."/>
            <person name="Steindorff A."/>
            <person name="Ohm R."/>
            <person name="Martin F."/>
            <person name="Silar P."/>
            <person name="Natvig D."/>
            <person name="Lalanne C."/>
            <person name="Gautier V."/>
            <person name="Ament-Velasquez S.L."/>
            <person name="Kruys A."/>
            <person name="Hutchinson M.I."/>
            <person name="Powell A.J."/>
            <person name="Barry K."/>
            <person name="Miller A.N."/>
            <person name="Grigoriev I.V."/>
            <person name="Debuchy R."/>
            <person name="Gladieux P."/>
            <person name="Thoren M.H."/>
            <person name="Johannesson H."/>
        </authorList>
    </citation>
    <scope>NUCLEOTIDE SEQUENCE</scope>
    <source>
        <strain evidence="11">PSN324</strain>
    </source>
</reference>
<evidence type="ECO:0000256" key="2">
    <source>
        <dbReference type="ARBA" id="ARBA00010386"/>
    </source>
</evidence>
<keyword evidence="12" id="KW-1185">Reference proteome</keyword>
<dbReference type="Pfam" id="PF04696">
    <property type="entry name" value="Pinin_SDK_memA"/>
    <property type="match status" value="1"/>
</dbReference>
<proteinExistence type="inferred from homology"/>
<keyword evidence="5" id="KW-0804">Transcription</keyword>
<feature type="compositionally biased region" description="Basic and acidic residues" evidence="9">
    <location>
        <begin position="148"/>
        <end position="168"/>
    </location>
</feature>
<keyword evidence="6" id="KW-0508">mRNA splicing</keyword>
<evidence type="ECO:0000259" key="10">
    <source>
        <dbReference type="Pfam" id="PF04696"/>
    </source>
</evidence>
<keyword evidence="4" id="KW-0805">Transcription regulation</keyword>
<dbReference type="PANTHER" id="PTHR12707:SF0">
    <property type="entry name" value="PININ"/>
    <property type="match status" value="1"/>
</dbReference>
<evidence type="ECO:0000256" key="9">
    <source>
        <dbReference type="SAM" id="MobiDB-lite"/>
    </source>
</evidence>
<feature type="compositionally biased region" description="Low complexity" evidence="9">
    <location>
        <begin position="62"/>
        <end position="73"/>
    </location>
</feature>
<name>A0AAV9H847_9PEZI</name>
<reference evidence="11" key="1">
    <citation type="journal article" date="2023" name="Mol. Phylogenet. Evol.">
        <title>Genome-scale phylogeny and comparative genomics of the fungal order Sordariales.</title>
        <authorList>
            <person name="Hensen N."/>
            <person name="Bonometti L."/>
            <person name="Westerberg I."/>
            <person name="Brannstrom I.O."/>
            <person name="Guillou S."/>
            <person name="Cros-Aarteil S."/>
            <person name="Calhoun S."/>
            <person name="Haridas S."/>
            <person name="Kuo A."/>
            <person name="Mondo S."/>
            <person name="Pangilinan J."/>
            <person name="Riley R."/>
            <person name="LaButti K."/>
            <person name="Andreopoulos B."/>
            <person name="Lipzen A."/>
            <person name="Chen C."/>
            <person name="Yan M."/>
            <person name="Daum C."/>
            <person name="Ng V."/>
            <person name="Clum A."/>
            <person name="Steindorff A."/>
            <person name="Ohm R.A."/>
            <person name="Martin F."/>
            <person name="Silar P."/>
            <person name="Natvig D.O."/>
            <person name="Lalanne C."/>
            <person name="Gautier V."/>
            <person name="Ament-Velasquez S.L."/>
            <person name="Kruys A."/>
            <person name="Hutchinson M.I."/>
            <person name="Powell A.J."/>
            <person name="Barry K."/>
            <person name="Miller A.N."/>
            <person name="Grigoriev I.V."/>
            <person name="Debuchy R."/>
            <person name="Gladieux P."/>
            <person name="Hiltunen Thoren M."/>
            <person name="Johannesson H."/>
        </authorList>
    </citation>
    <scope>NUCLEOTIDE SEQUENCE</scope>
    <source>
        <strain evidence="11">PSN324</strain>
    </source>
</reference>
<keyword evidence="7" id="KW-0539">Nucleus</keyword>
<feature type="compositionally biased region" description="Basic and acidic residues" evidence="9">
    <location>
        <begin position="21"/>
        <end position="33"/>
    </location>
</feature>
<evidence type="ECO:0000256" key="4">
    <source>
        <dbReference type="ARBA" id="ARBA00023015"/>
    </source>
</evidence>
<evidence type="ECO:0000256" key="5">
    <source>
        <dbReference type="ARBA" id="ARBA00023163"/>
    </source>
</evidence>
<dbReference type="GO" id="GO:0071013">
    <property type="term" value="C:catalytic step 2 spliceosome"/>
    <property type="evidence" value="ECO:0007669"/>
    <property type="project" value="TreeGrafter"/>
</dbReference>
<comment type="caution">
    <text evidence="11">The sequence shown here is derived from an EMBL/GenBank/DDBJ whole genome shotgun (WGS) entry which is preliminary data.</text>
</comment>
<evidence type="ECO:0000256" key="6">
    <source>
        <dbReference type="ARBA" id="ARBA00023187"/>
    </source>
</evidence>
<accession>A0AAV9H847</accession>
<comment type="subcellular location">
    <subcellularLocation>
        <location evidence="1">Nucleus</location>
    </subcellularLocation>
</comment>
<feature type="compositionally biased region" description="Pro residues" evidence="9">
    <location>
        <begin position="101"/>
        <end position="111"/>
    </location>
</feature>
<keyword evidence="8" id="KW-0175">Coiled coil</keyword>
<evidence type="ECO:0000256" key="8">
    <source>
        <dbReference type="SAM" id="Coils"/>
    </source>
</evidence>
<dbReference type="EMBL" id="MU865131">
    <property type="protein sequence ID" value="KAK4457189.1"/>
    <property type="molecule type" value="Genomic_DNA"/>
</dbReference>
<evidence type="ECO:0000256" key="1">
    <source>
        <dbReference type="ARBA" id="ARBA00004123"/>
    </source>
</evidence>
<feature type="coiled-coil region" evidence="8">
    <location>
        <begin position="227"/>
        <end position="262"/>
    </location>
</feature>
<sequence>MAGGGEDNNSTKQRVSPSPRPESKATKRARPIDSDYDDDIDVDRGSRKRVRHKEPLNYGPQSPSARRPSSFSSTNDVYYGDHPRSGRSSQDLPNREDSSRRPPPASTPAEPPTKKPVTQEDKKRGQRLFGGMLGILSQTSTSSHQKRRAEIERRQQERAQKQKEEGVTRRDYEVLKLNHDKHREQIKFEMEVMSTRHSHLLAKAHFLQTRCEPRIFYAPWELTKPQHRTVERQVRDAKEQIRREVEEFNAKKNREINELSEALDWGQAVAFKAKNQPPREEPKVALDEDDEAGGSKAAEGLERREDCVKLRWPSSGTGAHFNTMRPQSSNDDEVMVEREDTVIY</sequence>
<dbReference type="Proteomes" id="UP001321749">
    <property type="component" value="Unassembled WGS sequence"/>
</dbReference>
<gene>
    <name evidence="11" type="ORF">QBC42DRAFT_279683</name>
</gene>
<feature type="compositionally biased region" description="Basic and acidic residues" evidence="9">
    <location>
        <begin position="299"/>
        <end position="309"/>
    </location>
</feature>
<evidence type="ECO:0000256" key="3">
    <source>
        <dbReference type="ARBA" id="ARBA00022664"/>
    </source>
</evidence>
<feature type="region of interest" description="Disordered" evidence="9">
    <location>
        <begin position="1"/>
        <end position="168"/>
    </location>
</feature>
<feature type="compositionally biased region" description="Basic and acidic residues" evidence="9">
    <location>
        <begin position="277"/>
        <end position="286"/>
    </location>
</feature>
<organism evidence="11 12">
    <name type="scientific">Cladorrhinum samala</name>
    <dbReference type="NCBI Taxonomy" id="585594"/>
    <lineage>
        <taxon>Eukaryota</taxon>
        <taxon>Fungi</taxon>
        <taxon>Dikarya</taxon>
        <taxon>Ascomycota</taxon>
        <taxon>Pezizomycotina</taxon>
        <taxon>Sordariomycetes</taxon>
        <taxon>Sordariomycetidae</taxon>
        <taxon>Sordariales</taxon>
        <taxon>Podosporaceae</taxon>
        <taxon>Cladorrhinum</taxon>
    </lineage>
</organism>
<evidence type="ECO:0000256" key="7">
    <source>
        <dbReference type="ARBA" id="ARBA00023242"/>
    </source>
</evidence>